<keyword evidence="2" id="KW-1185">Reference proteome</keyword>
<evidence type="ECO:0000313" key="2">
    <source>
        <dbReference type="Proteomes" id="UP000199109"/>
    </source>
</evidence>
<proteinExistence type="predicted"/>
<dbReference type="Proteomes" id="UP000199109">
    <property type="component" value="Unassembled WGS sequence"/>
</dbReference>
<evidence type="ECO:0008006" key="3">
    <source>
        <dbReference type="Google" id="ProtNLM"/>
    </source>
</evidence>
<protein>
    <recommendedName>
        <fullName evidence="3">YtxH-like protein</fullName>
    </recommendedName>
</protein>
<name>A0A1G7D3H3_9FLAO</name>
<organism evidence="1 2">
    <name type="scientific">Pricia antarctica</name>
    <dbReference type="NCBI Taxonomy" id="641691"/>
    <lineage>
        <taxon>Bacteria</taxon>
        <taxon>Pseudomonadati</taxon>
        <taxon>Bacteroidota</taxon>
        <taxon>Flavobacteriia</taxon>
        <taxon>Flavobacteriales</taxon>
        <taxon>Flavobacteriaceae</taxon>
        <taxon>Pricia</taxon>
    </lineage>
</organism>
<reference evidence="1 2" key="1">
    <citation type="submission" date="2016-10" db="EMBL/GenBank/DDBJ databases">
        <authorList>
            <person name="de Groot N.N."/>
        </authorList>
    </citation>
    <scope>NUCLEOTIDE SEQUENCE [LARGE SCALE GENOMIC DNA]</scope>
    <source>
        <strain evidence="1 2">DSM 23421</strain>
    </source>
</reference>
<dbReference type="EMBL" id="FNAO01000005">
    <property type="protein sequence ID" value="SDE46152.1"/>
    <property type="molecule type" value="Genomic_DNA"/>
</dbReference>
<sequence>MKKQNNRNWLALLGIGAGAWAFWKYKKMPQEKKDELKSKLSDAGTKLKDTVADIGAEVSDGYEQTKNKLKTEIKK</sequence>
<gene>
    <name evidence="1" type="ORF">SAMN05421636_105161</name>
</gene>
<dbReference type="RefSeq" id="WP_091868534.1">
    <property type="nucleotide sequence ID" value="NZ_FNAO01000005.1"/>
</dbReference>
<evidence type="ECO:0000313" key="1">
    <source>
        <dbReference type="EMBL" id="SDE46152.1"/>
    </source>
</evidence>
<dbReference type="AlphaFoldDB" id="A0A1G7D3H3"/>
<accession>A0A1G7D3H3</accession>